<comment type="function">
    <text evidence="5 6">Cell division protein that is involved in the assembly of the Z ring. May serve as a membrane anchor for the Z ring.</text>
</comment>
<evidence type="ECO:0000256" key="6">
    <source>
        <dbReference type="PIRNR" id="PIRNR003101"/>
    </source>
</evidence>
<evidence type="ECO:0000256" key="5">
    <source>
        <dbReference type="HAMAP-Rule" id="MF_02033"/>
    </source>
</evidence>
<evidence type="ECO:0000256" key="2">
    <source>
        <dbReference type="ARBA" id="ARBA00022618"/>
    </source>
</evidence>
<dbReference type="Gene3D" id="3.30.420.40">
    <property type="match status" value="2"/>
</dbReference>
<dbReference type="GO" id="GO:0009898">
    <property type="term" value="C:cytoplasmic side of plasma membrane"/>
    <property type="evidence" value="ECO:0007669"/>
    <property type="project" value="UniProtKB-UniRule"/>
</dbReference>
<sequence length="411" mass="43586">MGRSTVIVGLDLGTTKIAAIVAEVSEKGEVNVVGVGTSPSDGLRRGVVVNLEKTVNSVKKAVHEAELMAGVRVDEVYAGIAGDHIRSINSRGVIAVTRSGNEIGQSDVHRVIEQARAVAIPIDREIIHVIPQEFVVDDQTGIKDPVGMAGVRLEAVVHIVTGAVTSAQNIYKSIDRAGMKIRDLVLQPLAASYAVLDPEERELGVAIIDIGGGTTDIAIFYDGSIRHTSVVGLGGSNITNDIAIGLRTPRTRAEEIKMKYGSAMASLIDPEAKIKVPGVGGREEREVSAQVLGSIIEPRLEEILSLAHREIKKTDYADLLGAGVVLTGGTARMVGIAQLAEQIFDLPVKVGIPKGVGGLTDSVTDPLHATGVGLVLYGYENRFKGGLTGVTDHNLFDKIVDKMKNWFGDLF</sequence>
<dbReference type="SUPFAM" id="SSF53067">
    <property type="entry name" value="Actin-like ATPase domain"/>
    <property type="match status" value="2"/>
</dbReference>
<keyword evidence="3 5" id="KW-0472">Membrane</keyword>
<dbReference type="InterPro" id="IPR003494">
    <property type="entry name" value="SHS2_FtsA"/>
</dbReference>
<evidence type="ECO:0000256" key="3">
    <source>
        <dbReference type="ARBA" id="ARBA00023136"/>
    </source>
</evidence>
<comment type="caution">
    <text evidence="8">The sequence shown here is derived from an EMBL/GenBank/DDBJ whole genome shotgun (WGS) entry which is preliminary data.</text>
</comment>
<dbReference type="Proteomes" id="UP000315525">
    <property type="component" value="Unassembled WGS sequence"/>
</dbReference>
<dbReference type="Pfam" id="PF02491">
    <property type="entry name" value="SHS2_FTSA"/>
    <property type="match status" value="1"/>
</dbReference>
<keyword evidence="1 5" id="KW-1003">Cell membrane</keyword>
<evidence type="ECO:0000259" key="7">
    <source>
        <dbReference type="SMART" id="SM00842"/>
    </source>
</evidence>
<keyword evidence="2 5" id="KW-0132">Cell division</keyword>
<dbReference type="InterPro" id="IPR050696">
    <property type="entry name" value="FtsA/MreB"/>
</dbReference>
<dbReference type="HAMAP" id="MF_02033">
    <property type="entry name" value="FtsA"/>
    <property type="match status" value="1"/>
</dbReference>
<dbReference type="GO" id="GO:0032153">
    <property type="term" value="C:cell division site"/>
    <property type="evidence" value="ECO:0007669"/>
    <property type="project" value="UniProtKB-UniRule"/>
</dbReference>
<dbReference type="PANTHER" id="PTHR32432:SF4">
    <property type="entry name" value="CELL DIVISION PROTEIN FTSA"/>
    <property type="match status" value="1"/>
</dbReference>
<dbReference type="InterPro" id="IPR020823">
    <property type="entry name" value="Cell_div_FtsA"/>
</dbReference>
<protein>
    <recommendedName>
        <fullName evidence="5 6">Cell division protein FtsA</fullName>
    </recommendedName>
</protein>
<dbReference type="EMBL" id="SOJN01000063">
    <property type="protein sequence ID" value="TET46213.1"/>
    <property type="molecule type" value="Genomic_DNA"/>
</dbReference>
<keyword evidence="4 5" id="KW-0131">Cell cycle</keyword>
<dbReference type="InterPro" id="IPR043129">
    <property type="entry name" value="ATPase_NBD"/>
</dbReference>
<dbReference type="CDD" id="cd24048">
    <property type="entry name" value="ASKHA_NBD_FtsA"/>
    <property type="match status" value="1"/>
</dbReference>
<reference evidence="8 9" key="1">
    <citation type="submission" date="2019-03" db="EMBL/GenBank/DDBJ databases">
        <title>Metabolic potential of uncultured bacteria and archaea associated with petroleum seepage in deep-sea sediments.</title>
        <authorList>
            <person name="Dong X."/>
            <person name="Hubert C."/>
        </authorList>
    </citation>
    <scope>NUCLEOTIDE SEQUENCE [LARGE SCALE GENOMIC DNA]</scope>
    <source>
        <strain evidence="8">E44_bin18</strain>
    </source>
</reference>
<dbReference type="GO" id="GO:0043093">
    <property type="term" value="P:FtsZ-dependent cytokinesis"/>
    <property type="evidence" value="ECO:0007669"/>
    <property type="project" value="UniProtKB-UniRule"/>
</dbReference>
<gene>
    <name evidence="5 8" type="primary">ftsA</name>
    <name evidence="8" type="ORF">E3J62_05055</name>
</gene>
<dbReference type="PANTHER" id="PTHR32432">
    <property type="entry name" value="CELL DIVISION PROTEIN FTSA-RELATED"/>
    <property type="match status" value="1"/>
</dbReference>
<proteinExistence type="inferred from homology"/>
<evidence type="ECO:0000313" key="8">
    <source>
        <dbReference type="EMBL" id="TET46213.1"/>
    </source>
</evidence>
<feature type="domain" description="SHS2" evidence="7">
    <location>
        <begin position="7"/>
        <end position="195"/>
    </location>
</feature>
<organism evidence="8 9">
    <name type="scientific">candidate division TA06 bacterium</name>
    <dbReference type="NCBI Taxonomy" id="2250710"/>
    <lineage>
        <taxon>Bacteria</taxon>
        <taxon>Bacteria division TA06</taxon>
    </lineage>
</organism>
<comment type="subunit">
    <text evidence="5">Self-interacts. Interacts with FtsZ.</text>
</comment>
<dbReference type="SMART" id="SM00842">
    <property type="entry name" value="FtsA"/>
    <property type="match status" value="1"/>
</dbReference>
<name>A0A523UUI8_UNCT6</name>
<dbReference type="PIRSF" id="PIRSF003101">
    <property type="entry name" value="FtsA"/>
    <property type="match status" value="1"/>
</dbReference>
<accession>A0A523UUI8</accession>
<evidence type="ECO:0000256" key="1">
    <source>
        <dbReference type="ARBA" id="ARBA00022475"/>
    </source>
</evidence>
<dbReference type="Pfam" id="PF14450">
    <property type="entry name" value="FtsA"/>
    <property type="match status" value="1"/>
</dbReference>
<comment type="subcellular location">
    <subcellularLocation>
        <location evidence="5">Cell membrane</location>
        <topology evidence="5">Peripheral membrane protein</topology>
        <orientation evidence="5">Cytoplasmic side</orientation>
    </subcellularLocation>
    <text evidence="5">Localizes to the Z ring in an FtsZ-dependent manner. Targeted to the membrane through a conserved C-terminal amphipathic helix.</text>
</comment>
<evidence type="ECO:0000313" key="9">
    <source>
        <dbReference type="Proteomes" id="UP000315525"/>
    </source>
</evidence>
<dbReference type="NCBIfam" id="TIGR01174">
    <property type="entry name" value="ftsA"/>
    <property type="match status" value="1"/>
</dbReference>
<comment type="similarity">
    <text evidence="5 6">Belongs to the FtsA/MreB family.</text>
</comment>
<evidence type="ECO:0000256" key="4">
    <source>
        <dbReference type="ARBA" id="ARBA00023306"/>
    </source>
</evidence>
<dbReference type="AlphaFoldDB" id="A0A523UUI8"/>